<keyword evidence="4" id="KW-0238">DNA-binding</keyword>
<evidence type="ECO:0000256" key="4">
    <source>
        <dbReference type="ARBA" id="ARBA00023125"/>
    </source>
</evidence>
<keyword evidence="6" id="KW-0802">TPR repeat</keyword>
<dbReference type="SMART" id="SM00382">
    <property type="entry name" value="AAA"/>
    <property type="match status" value="1"/>
</dbReference>
<dbReference type="Pfam" id="PF13424">
    <property type="entry name" value="TPR_12"/>
    <property type="match status" value="1"/>
</dbReference>
<dbReference type="FunFam" id="3.40.50.300:FF:000006">
    <property type="entry name" value="DNA-binding transcriptional regulator NtrC"/>
    <property type="match status" value="1"/>
</dbReference>
<dbReference type="InterPro" id="IPR002078">
    <property type="entry name" value="Sigma_54_int"/>
</dbReference>
<dbReference type="InterPro" id="IPR025943">
    <property type="entry name" value="Sigma_54_int_dom_ATP-bd_2"/>
</dbReference>
<evidence type="ECO:0000256" key="6">
    <source>
        <dbReference type="PROSITE-ProRule" id="PRU00339"/>
    </source>
</evidence>
<dbReference type="PRINTS" id="PR01590">
    <property type="entry name" value="HTHFIS"/>
</dbReference>
<dbReference type="Gene3D" id="1.25.40.10">
    <property type="entry name" value="Tetratricopeptide repeat domain"/>
    <property type="match status" value="2"/>
</dbReference>
<dbReference type="Pfam" id="PF00158">
    <property type="entry name" value="Sigma54_activat"/>
    <property type="match status" value="1"/>
</dbReference>
<name>A0A538SXI3_UNCEI</name>
<dbReference type="Gene3D" id="1.10.10.60">
    <property type="entry name" value="Homeodomain-like"/>
    <property type="match status" value="1"/>
</dbReference>
<reference evidence="8 9" key="1">
    <citation type="journal article" date="2019" name="Nat. Microbiol.">
        <title>Mediterranean grassland soil C-N compound turnover is dependent on rainfall and depth, and is mediated by genomically divergent microorganisms.</title>
        <authorList>
            <person name="Diamond S."/>
            <person name="Andeer P.F."/>
            <person name="Li Z."/>
            <person name="Crits-Christoph A."/>
            <person name="Burstein D."/>
            <person name="Anantharaman K."/>
            <person name="Lane K.R."/>
            <person name="Thomas B.C."/>
            <person name="Pan C."/>
            <person name="Northen T.R."/>
            <person name="Banfield J.F."/>
        </authorList>
    </citation>
    <scope>NUCLEOTIDE SEQUENCE [LARGE SCALE GENOMIC DNA]</scope>
    <source>
        <strain evidence="8">WS_4</strain>
    </source>
</reference>
<keyword evidence="3" id="KW-0805">Transcription regulation</keyword>
<dbReference type="CDD" id="cd00009">
    <property type="entry name" value="AAA"/>
    <property type="match status" value="1"/>
</dbReference>
<dbReference type="SUPFAM" id="SSF48452">
    <property type="entry name" value="TPR-like"/>
    <property type="match status" value="2"/>
</dbReference>
<organism evidence="8 9">
    <name type="scientific">Eiseniibacteriota bacterium</name>
    <dbReference type="NCBI Taxonomy" id="2212470"/>
    <lineage>
        <taxon>Bacteria</taxon>
        <taxon>Candidatus Eiseniibacteriota</taxon>
    </lineage>
</organism>
<dbReference type="PANTHER" id="PTHR32071">
    <property type="entry name" value="TRANSCRIPTIONAL REGULATORY PROTEIN"/>
    <property type="match status" value="1"/>
</dbReference>
<dbReference type="SUPFAM" id="SSF52540">
    <property type="entry name" value="P-loop containing nucleoside triphosphate hydrolases"/>
    <property type="match status" value="1"/>
</dbReference>
<evidence type="ECO:0000256" key="2">
    <source>
        <dbReference type="ARBA" id="ARBA00022840"/>
    </source>
</evidence>
<dbReference type="PROSITE" id="PS00688">
    <property type="entry name" value="SIGMA54_INTERACT_3"/>
    <property type="match status" value="1"/>
</dbReference>
<dbReference type="Pfam" id="PF02954">
    <property type="entry name" value="HTH_8"/>
    <property type="match status" value="1"/>
</dbReference>
<dbReference type="Gene3D" id="3.40.50.300">
    <property type="entry name" value="P-loop containing nucleotide triphosphate hydrolases"/>
    <property type="match status" value="1"/>
</dbReference>
<evidence type="ECO:0000256" key="5">
    <source>
        <dbReference type="ARBA" id="ARBA00023163"/>
    </source>
</evidence>
<evidence type="ECO:0000313" key="8">
    <source>
        <dbReference type="EMBL" id="TMQ56062.1"/>
    </source>
</evidence>
<dbReference type="PROSITE" id="PS50045">
    <property type="entry name" value="SIGMA54_INTERACT_4"/>
    <property type="match status" value="1"/>
</dbReference>
<comment type="caution">
    <text evidence="8">The sequence shown here is derived from an EMBL/GenBank/DDBJ whole genome shotgun (WGS) entry which is preliminary data.</text>
</comment>
<dbReference type="InterPro" id="IPR025944">
    <property type="entry name" value="Sigma_54_int_dom_CS"/>
</dbReference>
<dbReference type="InterPro" id="IPR019734">
    <property type="entry name" value="TPR_rpt"/>
</dbReference>
<dbReference type="InterPro" id="IPR058031">
    <property type="entry name" value="AAA_lid_NorR"/>
</dbReference>
<evidence type="ECO:0000256" key="1">
    <source>
        <dbReference type="ARBA" id="ARBA00022741"/>
    </source>
</evidence>
<dbReference type="InterPro" id="IPR002197">
    <property type="entry name" value="HTH_Fis"/>
</dbReference>
<dbReference type="AlphaFoldDB" id="A0A538SXI3"/>
<dbReference type="InterPro" id="IPR027417">
    <property type="entry name" value="P-loop_NTPase"/>
</dbReference>
<dbReference type="InterPro" id="IPR025662">
    <property type="entry name" value="Sigma_54_int_dom_ATP-bd_1"/>
</dbReference>
<dbReference type="GO" id="GO:0005524">
    <property type="term" value="F:ATP binding"/>
    <property type="evidence" value="ECO:0007669"/>
    <property type="project" value="UniProtKB-KW"/>
</dbReference>
<dbReference type="Proteomes" id="UP000319829">
    <property type="component" value="Unassembled WGS sequence"/>
</dbReference>
<dbReference type="EMBL" id="VBOU01000007">
    <property type="protein sequence ID" value="TMQ56062.1"/>
    <property type="molecule type" value="Genomic_DNA"/>
</dbReference>
<dbReference type="InterPro" id="IPR009057">
    <property type="entry name" value="Homeodomain-like_sf"/>
</dbReference>
<keyword evidence="5" id="KW-0804">Transcription</keyword>
<keyword evidence="1" id="KW-0547">Nucleotide-binding</keyword>
<proteinExistence type="predicted"/>
<dbReference type="PROSITE" id="PS00676">
    <property type="entry name" value="SIGMA54_INTERACT_2"/>
    <property type="match status" value="1"/>
</dbReference>
<dbReference type="Pfam" id="PF25601">
    <property type="entry name" value="AAA_lid_14"/>
    <property type="match status" value="1"/>
</dbReference>
<sequence>MSYQFTQIEQLIARGCHSEALKALEVVLRIDPDPTYWDCCSPAGSTLVGDSRSWNEIAKLGESLLRLFGESKAKPELSRVHGLMGYISLRLGSIHQAEAHFQAAIHILTWDLDDLPQSLRQQRRLAIVLKNRGLFHQARFEMERTIGLADQHGIERESLANRLNLSIVLLKMGRLSEASVVLGQLDQLAGLTTDTRYRVRIHLVRANYLRITGHPAQALELLLPALQTTLEEQYTREEAITLEYTGDCYLAQKDYRKALEHYERAMKIAEAAAPEGDVIPEVCHRMGETFIRLGDPNTAILLCERGFRVARALGDRYEECATHRVYAMAHRAAGNPKKALRIIDEGIDLGRQYEIPYELGRALTWAGETRLQELGPDEQAHGRQQLWEARAIFERMGLLPWVRSVDRLLGFESQSEATLDQPNTSAVDNLGDLDRGALRFGIVTCNRKVREAVEILQSVAPSQIPVLITGESGVGKELLAQALHQMGPRRKEPFVPVNCGAISVNLLDSEFFGHERGAFTGAVSSREGLLASSHKGTLFLDEVGELPSQVQAALLRVLETGELRAVGRDDVRKIELRIVAATNTRLEDLVDRGLFRQDLFYRLNGIRVTIPPLREREEDIRALFRYFWSQATTTAKKRLTIEDGVETVLCAYDWPGNVRELRHEIARVVALAPDTSLVRGESFLPQIQRKDIASLRRDRERRDEMAEERLQILSALRAHRGNKAEAARSLGGMKRTTLIYKIERLGIRPDEYQVRE</sequence>
<dbReference type="PROSITE" id="PS50005">
    <property type="entry name" value="TPR"/>
    <property type="match status" value="1"/>
</dbReference>
<dbReference type="GO" id="GO:0043565">
    <property type="term" value="F:sequence-specific DNA binding"/>
    <property type="evidence" value="ECO:0007669"/>
    <property type="project" value="InterPro"/>
</dbReference>
<dbReference type="PROSITE" id="PS00675">
    <property type="entry name" value="SIGMA54_INTERACT_1"/>
    <property type="match status" value="1"/>
</dbReference>
<dbReference type="GO" id="GO:0006355">
    <property type="term" value="P:regulation of DNA-templated transcription"/>
    <property type="evidence" value="ECO:0007669"/>
    <property type="project" value="InterPro"/>
</dbReference>
<feature type="domain" description="Sigma-54 factor interaction" evidence="7">
    <location>
        <begin position="442"/>
        <end position="670"/>
    </location>
</feature>
<dbReference type="SMART" id="SM00028">
    <property type="entry name" value="TPR"/>
    <property type="match status" value="5"/>
</dbReference>
<keyword evidence="2" id="KW-0067">ATP-binding</keyword>
<dbReference type="InterPro" id="IPR003593">
    <property type="entry name" value="AAA+_ATPase"/>
</dbReference>
<feature type="repeat" description="TPR" evidence="6">
    <location>
        <begin position="239"/>
        <end position="272"/>
    </location>
</feature>
<dbReference type="Gene3D" id="1.10.8.60">
    <property type="match status" value="1"/>
</dbReference>
<evidence type="ECO:0000259" key="7">
    <source>
        <dbReference type="PROSITE" id="PS50045"/>
    </source>
</evidence>
<dbReference type="InterPro" id="IPR011990">
    <property type="entry name" value="TPR-like_helical_dom_sf"/>
</dbReference>
<dbReference type="SUPFAM" id="SSF46689">
    <property type="entry name" value="Homeodomain-like"/>
    <property type="match status" value="1"/>
</dbReference>
<evidence type="ECO:0000256" key="3">
    <source>
        <dbReference type="ARBA" id="ARBA00023015"/>
    </source>
</evidence>
<evidence type="ECO:0000313" key="9">
    <source>
        <dbReference type="Proteomes" id="UP000319829"/>
    </source>
</evidence>
<gene>
    <name evidence="8" type="ORF">E6K74_01190</name>
</gene>
<protein>
    <submittedName>
        <fullName evidence="8">Tetratricopeptide repeat protein</fullName>
    </submittedName>
</protein>
<accession>A0A538SXI3</accession>